<name>A0A1V4JUE3_PATFA</name>
<dbReference type="AlphaFoldDB" id="A0A1V4JUE3"/>
<evidence type="ECO:0000313" key="2">
    <source>
        <dbReference type="EMBL" id="OPJ75819.1"/>
    </source>
</evidence>
<keyword evidence="3" id="KW-1185">Reference proteome</keyword>
<dbReference type="EMBL" id="LSYS01006159">
    <property type="protein sequence ID" value="OPJ75819.1"/>
    <property type="molecule type" value="Genomic_DNA"/>
</dbReference>
<reference evidence="2 3" key="1">
    <citation type="submission" date="2016-02" db="EMBL/GenBank/DDBJ databases">
        <title>Band-tailed pigeon sequencing and assembly.</title>
        <authorList>
            <person name="Soares A.E."/>
            <person name="Novak B.J."/>
            <person name="Rice E.S."/>
            <person name="O'Connell B."/>
            <person name="Chang D."/>
            <person name="Weber S."/>
            <person name="Shapiro B."/>
        </authorList>
    </citation>
    <scope>NUCLEOTIDE SEQUENCE [LARGE SCALE GENOMIC DNA]</scope>
    <source>
        <strain evidence="2">BTP2013</strain>
        <tissue evidence="2">Blood</tissue>
    </source>
</reference>
<gene>
    <name evidence="2" type="ORF">AV530_011970</name>
</gene>
<comment type="caution">
    <text evidence="2">The sequence shown here is derived from an EMBL/GenBank/DDBJ whole genome shotgun (WGS) entry which is preliminary data.</text>
</comment>
<sequence length="87" mass="10231">MVELLSERVMYHYISCSVTEERVYVQLPKLCSVVLPKYVAQQCQHIMESMKNRKKTSKKLSGLERKEGQDSESEPTFYRIETPVLFQ</sequence>
<evidence type="ECO:0000256" key="1">
    <source>
        <dbReference type="SAM" id="MobiDB-lite"/>
    </source>
</evidence>
<protein>
    <submittedName>
        <fullName evidence="2">Uncharacterized protein</fullName>
    </submittedName>
</protein>
<organism evidence="2 3">
    <name type="scientific">Patagioenas fasciata monilis</name>
    <dbReference type="NCBI Taxonomy" id="372326"/>
    <lineage>
        <taxon>Eukaryota</taxon>
        <taxon>Metazoa</taxon>
        <taxon>Chordata</taxon>
        <taxon>Craniata</taxon>
        <taxon>Vertebrata</taxon>
        <taxon>Euteleostomi</taxon>
        <taxon>Archelosauria</taxon>
        <taxon>Archosauria</taxon>
        <taxon>Dinosauria</taxon>
        <taxon>Saurischia</taxon>
        <taxon>Theropoda</taxon>
        <taxon>Coelurosauria</taxon>
        <taxon>Aves</taxon>
        <taxon>Neognathae</taxon>
        <taxon>Neoaves</taxon>
        <taxon>Columbimorphae</taxon>
        <taxon>Columbiformes</taxon>
        <taxon>Columbidae</taxon>
        <taxon>Patagioenas</taxon>
    </lineage>
</organism>
<proteinExistence type="predicted"/>
<dbReference type="Proteomes" id="UP000190648">
    <property type="component" value="Unassembled WGS sequence"/>
</dbReference>
<accession>A0A1V4JUE3</accession>
<feature type="region of interest" description="Disordered" evidence="1">
    <location>
        <begin position="51"/>
        <end position="87"/>
    </location>
</feature>
<evidence type="ECO:0000313" key="3">
    <source>
        <dbReference type="Proteomes" id="UP000190648"/>
    </source>
</evidence>